<comment type="similarity">
    <text evidence="5">Belongs to the CMP-NeuNAc synthase family.</text>
</comment>
<dbReference type="Pfam" id="PF02348">
    <property type="entry name" value="CTP_transf_3"/>
    <property type="match status" value="1"/>
</dbReference>
<proteinExistence type="inferred from homology"/>
<evidence type="ECO:0000313" key="13">
    <source>
        <dbReference type="Proteomes" id="UP000288547"/>
    </source>
</evidence>
<evidence type="ECO:0000256" key="9">
    <source>
        <dbReference type="ARBA" id="ARBA00022801"/>
    </source>
</evidence>
<dbReference type="UniPathway" id="UPA00628"/>
<evidence type="ECO:0000256" key="5">
    <source>
        <dbReference type="ARBA" id="ARBA00010726"/>
    </source>
</evidence>
<evidence type="ECO:0000256" key="6">
    <source>
        <dbReference type="ARBA" id="ARBA00011881"/>
    </source>
</evidence>
<keyword evidence="8" id="KW-0479">Metal-binding</keyword>
<dbReference type="Pfam" id="PF08282">
    <property type="entry name" value="Hydrolase_3"/>
    <property type="match status" value="1"/>
</dbReference>
<evidence type="ECO:0000256" key="10">
    <source>
        <dbReference type="ARBA" id="ARBA00022842"/>
    </source>
</evidence>
<dbReference type="EMBL" id="RZNB01000001">
    <property type="protein sequence ID" value="RWZ53294.1"/>
    <property type="molecule type" value="Genomic_DNA"/>
</dbReference>
<evidence type="ECO:0000313" key="12">
    <source>
        <dbReference type="EMBL" id="RWZ53294.1"/>
    </source>
</evidence>
<comment type="pathway">
    <text evidence="3">Amino-sugar metabolism; N-acetylneuraminate metabolism.</text>
</comment>
<keyword evidence="13" id="KW-1185">Reference proteome</keyword>
<dbReference type="SFLD" id="SFLDG01136">
    <property type="entry name" value="C1.6:_Phosphoserine_Phosphatas"/>
    <property type="match status" value="1"/>
</dbReference>
<dbReference type="PANTHER" id="PTHR21485">
    <property type="entry name" value="HAD SUPERFAMILY MEMBERS CMAS AND KDSC"/>
    <property type="match status" value="1"/>
</dbReference>
<accession>A0A3S3ZBV0</accession>
<reference evidence="12 13" key="1">
    <citation type="submission" date="2018-12" db="EMBL/GenBank/DDBJ databases">
        <authorList>
            <person name="Li F."/>
        </authorList>
    </citation>
    <scope>NUCLEOTIDE SEQUENCE [LARGE SCALE GENOMIC DNA]</scope>
    <source>
        <strain evidence="12 13">11W25H-1</strain>
    </source>
</reference>
<dbReference type="Gene3D" id="3.40.50.1000">
    <property type="entry name" value="HAD superfamily/HAD-like"/>
    <property type="match status" value="1"/>
</dbReference>
<organism evidence="12 13">
    <name type="scientific">Labedella phragmitis</name>
    <dbReference type="NCBI Taxonomy" id="2498849"/>
    <lineage>
        <taxon>Bacteria</taxon>
        <taxon>Bacillati</taxon>
        <taxon>Actinomycetota</taxon>
        <taxon>Actinomycetes</taxon>
        <taxon>Micrococcales</taxon>
        <taxon>Microbacteriaceae</taxon>
        <taxon>Labedella</taxon>
    </lineage>
</organism>
<sequence length="418" mass="43650">MSRRNVVAVIPARGGSKGIPRKNLRAVGGVPLVARAVAAARGARSIDTVVVSTDDPAIAAAAAAAGAVIVDRPIGLAGDDASSESALLHALDVLAEDGDEPVVLVFIQATSPLIDPLDLDEAVERVVGRQADVVFSAIATHAFLWRDGDASVGVVGVNHDRSSRPRRQDRAPEYRETGAFYVMDAAGFRSAGHRFFGRVGVHLVPERHGLDIDTPADLELARAIAAIDEETSGRRTAEPIPVDAVVTDFDGVHTDDSAFVDGDGREIVRVNRADGHGVRLLRDAGIPVLILSAERNAVVVARGAKLGVEVIHGVDGDDARGDKGDVLGAWADGLGIALDHVAYVGNDLGDLPALRLVGWPIAVADAHPAVLAVARVVLASRGGDGAVRELADRVIAAPRRPANRPRPAGHPTEERRSS</sequence>
<evidence type="ECO:0000256" key="2">
    <source>
        <dbReference type="ARBA" id="ARBA00001946"/>
    </source>
</evidence>
<dbReference type="GO" id="GO:0016788">
    <property type="term" value="F:hydrolase activity, acting on ester bonds"/>
    <property type="evidence" value="ECO:0007669"/>
    <property type="project" value="InterPro"/>
</dbReference>
<keyword evidence="12" id="KW-0548">Nucleotidyltransferase</keyword>
<feature type="region of interest" description="Disordered" evidence="11">
    <location>
        <begin position="396"/>
        <end position="418"/>
    </location>
</feature>
<evidence type="ECO:0000256" key="1">
    <source>
        <dbReference type="ARBA" id="ARBA00001862"/>
    </source>
</evidence>
<dbReference type="SFLD" id="SFLDG01138">
    <property type="entry name" value="C1.6.2:_Deoxy-d-mannose-octulo"/>
    <property type="match status" value="1"/>
</dbReference>
<comment type="caution">
    <text evidence="12">The sequence shown here is derived from an EMBL/GenBank/DDBJ whole genome shotgun (WGS) entry which is preliminary data.</text>
</comment>
<evidence type="ECO:0000256" key="3">
    <source>
        <dbReference type="ARBA" id="ARBA00005141"/>
    </source>
</evidence>
<name>A0A3S3ZBV0_9MICO</name>
<dbReference type="InterPro" id="IPR029044">
    <property type="entry name" value="Nucleotide-diphossugar_trans"/>
</dbReference>
<evidence type="ECO:0000256" key="4">
    <source>
        <dbReference type="ARBA" id="ARBA00005893"/>
    </source>
</evidence>
<gene>
    <name evidence="12" type="ORF">ELQ90_04445</name>
</gene>
<dbReference type="EC" id="2.7.7.43" evidence="7"/>
<keyword evidence="9" id="KW-0378">Hydrolase</keyword>
<dbReference type="GO" id="GO:0046872">
    <property type="term" value="F:metal ion binding"/>
    <property type="evidence" value="ECO:0007669"/>
    <property type="project" value="UniProtKB-KW"/>
</dbReference>
<dbReference type="GO" id="GO:0008781">
    <property type="term" value="F:N-acylneuraminate cytidylyltransferase activity"/>
    <property type="evidence" value="ECO:0007669"/>
    <property type="project" value="UniProtKB-EC"/>
</dbReference>
<dbReference type="CDD" id="cd02513">
    <property type="entry name" value="CMP-NeuAc_Synthase"/>
    <property type="match status" value="1"/>
</dbReference>
<comment type="cofactor">
    <cofactor evidence="2">
        <name>Mg(2+)</name>
        <dbReference type="ChEBI" id="CHEBI:18420"/>
    </cofactor>
</comment>
<dbReference type="AlphaFoldDB" id="A0A3S3ZBV0"/>
<evidence type="ECO:0000256" key="7">
    <source>
        <dbReference type="ARBA" id="ARBA00012491"/>
    </source>
</evidence>
<dbReference type="Proteomes" id="UP000288547">
    <property type="component" value="Unassembled WGS sequence"/>
</dbReference>
<dbReference type="InterPro" id="IPR050793">
    <property type="entry name" value="CMP-NeuNAc_synthase"/>
</dbReference>
<dbReference type="SUPFAM" id="SSF53448">
    <property type="entry name" value="Nucleotide-diphospho-sugar transferases"/>
    <property type="match status" value="1"/>
</dbReference>
<dbReference type="PANTHER" id="PTHR21485:SF3">
    <property type="entry name" value="N-ACYLNEURAMINATE CYTIDYLYLTRANSFERASE"/>
    <property type="match status" value="1"/>
</dbReference>
<dbReference type="SUPFAM" id="SSF56784">
    <property type="entry name" value="HAD-like"/>
    <property type="match status" value="1"/>
</dbReference>
<comment type="subunit">
    <text evidence="6">Homotetramer.</text>
</comment>
<keyword evidence="12" id="KW-0808">Transferase</keyword>
<keyword evidence="10" id="KW-0460">Magnesium</keyword>
<dbReference type="SFLD" id="SFLDS00003">
    <property type="entry name" value="Haloacid_Dehalogenase"/>
    <property type="match status" value="1"/>
</dbReference>
<dbReference type="OrthoDB" id="9805604at2"/>
<dbReference type="InterPro" id="IPR023214">
    <property type="entry name" value="HAD_sf"/>
</dbReference>
<dbReference type="Gene3D" id="3.90.550.10">
    <property type="entry name" value="Spore Coat Polysaccharide Biosynthesis Protein SpsA, Chain A"/>
    <property type="match status" value="1"/>
</dbReference>
<comment type="catalytic activity">
    <reaction evidence="1">
        <text>an N-acylneuraminate + CTP = a CMP-N-acyl-beta-neuraminate + diphosphate</text>
        <dbReference type="Rhea" id="RHEA:11344"/>
        <dbReference type="ChEBI" id="CHEBI:33019"/>
        <dbReference type="ChEBI" id="CHEBI:37563"/>
        <dbReference type="ChEBI" id="CHEBI:60073"/>
        <dbReference type="ChEBI" id="CHEBI:68671"/>
        <dbReference type="EC" id="2.7.7.43"/>
    </reaction>
</comment>
<protein>
    <recommendedName>
        <fullName evidence="7">N-acylneuraminate cytidylyltransferase</fullName>
        <ecNumber evidence="7">2.7.7.43</ecNumber>
    </recommendedName>
</protein>
<dbReference type="InterPro" id="IPR010023">
    <property type="entry name" value="KdsC_fam"/>
</dbReference>
<evidence type="ECO:0000256" key="11">
    <source>
        <dbReference type="SAM" id="MobiDB-lite"/>
    </source>
</evidence>
<dbReference type="GO" id="GO:0006054">
    <property type="term" value="P:N-acetylneuraminate metabolic process"/>
    <property type="evidence" value="ECO:0007669"/>
    <property type="project" value="UniProtKB-UniPathway"/>
</dbReference>
<comment type="similarity">
    <text evidence="4">Belongs to the KdsC family.</text>
</comment>
<evidence type="ECO:0000256" key="8">
    <source>
        <dbReference type="ARBA" id="ARBA00022723"/>
    </source>
</evidence>
<dbReference type="InterPro" id="IPR003329">
    <property type="entry name" value="Cytidylyl_trans"/>
</dbReference>
<dbReference type="InterPro" id="IPR036412">
    <property type="entry name" value="HAD-like_sf"/>
</dbReference>